<evidence type="ECO:0000256" key="3">
    <source>
        <dbReference type="ARBA" id="ARBA00022692"/>
    </source>
</evidence>
<dbReference type="Gene3D" id="1.20.1510.10">
    <property type="entry name" value="Cation efflux protein transmembrane domain"/>
    <property type="match status" value="1"/>
</dbReference>
<organism evidence="9 10">
    <name type="scientific">Candidatus Aveggerthella stercoripullorum</name>
    <dbReference type="NCBI Taxonomy" id="2840688"/>
    <lineage>
        <taxon>Bacteria</taxon>
        <taxon>Bacillati</taxon>
        <taxon>Actinomycetota</taxon>
        <taxon>Coriobacteriia</taxon>
        <taxon>Eggerthellales</taxon>
        <taxon>Eggerthellaceae</taxon>
        <taxon>Eggerthellaceae incertae sedis</taxon>
        <taxon>Candidatus Aveggerthella</taxon>
    </lineage>
</organism>
<dbReference type="InterPro" id="IPR002524">
    <property type="entry name" value="Cation_efflux"/>
</dbReference>
<feature type="domain" description="Cation efflux protein transmembrane" evidence="8">
    <location>
        <begin position="25"/>
        <end position="232"/>
    </location>
</feature>
<evidence type="ECO:0000256" key="1">
    <source>
        <dbReference type="ARBA" id="ARBA00004141"/>
    </source>
</evidence>
<comment type="caution">
    <text evidence="9">The sequence shown here is derived from an EMBL/GenBank/DDBJ whole genome shotgun (WGS) entry which is preliminary data.</text>
</comment>
<dbReference type="NCBIfam" id="TIGR01297">
    <property type="entry name" value="CDF"/>
    <property type="match status" value="1"/>
</dbReference>
<evidence type="ECO:0000256" key="4">
    <source>
        <dbReference type="ARBA" id="ARBA00022989"/>
    </source>
</evidence>
<reference evidence="9" key="1">
    <citation type="submission" date="2020-10" db="EMBL/GenBank/DDBJ databases">
        <authorList>
            <person name="Gilroy R."/>
        </authorList>
    </citation>
    <scope>NUCLEOTIDE SEQUENCE</scope>
    <source>
        <strain evidence="9">ChiGjej1B1-2707</strain>
    </source>
</reference>
<dbReference type="PANTHER" id="PTHR13414:SF9">
    <property type="entry name" value="PROTON-COUPLED ZINC ANTIPORTER SLC30A9, MITOCHONDRIAL"/>
    <property type="match status" value="1"/>
</dbReference>
<keyword evidence="2" id="KW-0813">Transport</keyword>
<evidence type="ECO:0000256" key="5">
    <source>
        <dbReference type="ARBA" id="ARBA00023136"/>
    </source>
</evidence>
<evidence type="ECO:0000256" key="6">
    <source>
        <dbReference type="SAM" id="MobiDB-lite"/>
    </source>
</evidence>
<dbReference type="PANTHER" id="PTHR13414">
    <property type="entry name" value="HUEL-CATION TRANSPORTER"/>
    <property type="match status" value="1"/>
</dbReference>
<dbReference type="Pfam" id="PF01545">
    <property type="entry name" value="Cation_efflux"/>
    <property type="match status" value="1"/>
</dbReference>
<feature type="transmembrane region" description="Helical" evidence="7">
    <location>
        <begin position="90"/>
        <end position="110"/>
    </location>
</feature>
<gene>
    <name evidence="9" type="ORF">IAA69_06550</name>
</gene>
<dbReference type="GO" id="GO:0006829">
    <property type="term" value="P:zinc ion transport"/>
    <property type="evidence" value="ECO:0007669"/>
    <property type="project" value="InterPro"/>
</dbReference>
<feature type="region of interest" description="Disordered" evidence="6">
    <location>
        <begin position="316"/>
        <end position="338"/>
    </location>
</feature>
<evidence type="ECO:0000259" key="8">
    <source>
        <dbReference type="Pfam" id="PF01545"/>
    </source>
</evidence>
<accession>A0A9D1A2J8</accession>
<evidence type="ECO:0000313" key="10">
    <source>
        <dbReference type="Proteomes" id="UP000824261"/>
    </source>
</evidence>
<sequence length="338" mass="36213">MDTSTEQAVAPRKPREKKESTVSVVAAGIANVVIAVSKAVVGTITGSSAMISEAIHSFVDTGNEVLILYGLKRSRKAPDAEHPYGYGSELFFWCLVVAILIFALGGGLSIWHGVETIVANDMAALAQSPIPNYVVIAIAAVAEGTSLGIALKQLNANRGERSIMEYIHYCKDPSEYTVVLEDSAAEAGLLFAFLGVFLSHHLQMPWIDGLASVLIGALLVVVAIVLLSETKGLLIGEGLTVKETARLRSIVDRTPGVTACGKILTVYLGPKSLEIAIDVDFADGLDEQDVMRTTDTIESRIRASFPEADRITIESQSAEDVAKGRREDERLAREASED</sequence>
<feature type="compositionally biased region" description="Basic and acidic residues" evidence="6">
    <location>
        <begin position="320"/>
        <end position="338"/>
    </location>
</feature>
<protein>
    <submittedName>
        <fullName evidence="9">Cation diffusion facilitator family transporter</fullName>
    </submittedName>
</protein>
<dbReference type="GO" id="GO:0008324">
    <property type="term" value="F:monoatomic cation transmembrane transporter activity"/>
    <property type="evidence" value="ECO:0007669"/>
    <property type="project" value="InterPro"/>
</dbReference>
<feature type="transmembrane region" description="Helical" evidence="7">
    <location>
        <begin position="21"/>
        <end position="44"/>
    </location>
</feature>
<keyword evidence="4 7" id="KW-1133">Transmembrane helix</keyword>
<dbReference type="GO" id="GO:0016020">
    <property type="term" value="C:membrane"/>
    <property type="evidence" value="ECO:0007669"/>
    <property type="project" value="UniProtKB-SubCell"/>
</dbReference>
<dbReference type="InterPro" id="IPR040177">
    <property type="entry name" value="SLC30A9"/>
</dbReference>
<dbReference type="Proteomes" id="UP000824261">
    <property type="component" value="Unassembled WGS sequence"/>
</dbReference>
<dbReference type="Gene3D" id="3.30.70.1350">
    <property type="entry name" value="Cation efflux protein, cytoplasmic domain"/>
    <property type="match status" value="1"/>
</dbReference>
<dbReference type="SUPFAM" id="SSF160240">
    <property type="entry name" value="Cation efflux protein cytoplasmic domain-like"/>
    <property type="match status" value="1"/>
</dbReference>
<proteinExistence type="predicted"/>
<evidence type="ECO:0000256" key="2">
    <source>
        <dbReference type="ARBA" id="ARBA00022448"/>
    </source>
</evidence>
<dbReference type="InterPro" id="IPR058533">
    <property type="entry name" value="Cation_efflux_TM"/>
</dbReference>
<evidence type="ECO:0000256" key="7">
    <source>
        <dbReference type="SAM" id="Phobius"/>
    </source>
</evidence>
<feature type="transmembrane region" description="Helical" evidence="7">
    <location>
        <begin position="130"/>
        <end position="151"/>
    </location>
</feature>
<name>A0A9D1A2J8_9ACTN</name>
<dbReference type="AlphaFoldDB" id="A0A9D1A2J8"/>
<dbReference type="InterPro" id="IPR036837">
    <property type="entry name" value="Cation_efflux_CTD_sf"/>
</dbReference>
<dbReference type="SUPFAM" id="SSF161111">
    <property type="entry name" value="Cation efflux protein transmembrane domain-like"/>
    <property type="match status" value="1"/>
</dbReference>
<comment type="subcellular location">
    <subcellularLocation>
        <location evidence="1">Membrane</location>
        <topology evidence="1">Multi-pass membrane protein</topology>
    </subcellularLocation>
</comment>
<feature type="transmembrane region" description="Helical" evidence="7">
    <location>
        <begin position="209"/>
        <end position="227"/>
    </location>
</feature>
<keyword evidence="5 7" id="KW-0472">Membrane</keyword>
<evidence type="ECO:0000313" key="9">
    <source>
        <dbReference type="EMBL" id="HIR01903.1"/>
    </source>
</evidence>
<keyword evidence="3 7" id="KW-0812">Transmembrane</keyword>
<dbReference type="InterPro" id="IPR027469">
    <property type="entry name" value="Cation_efflux_TMD_sf"/>
</dbReference>
<reference evidence="9" key="2">
    <citation type="journal article" date="2021" name="PeerJ">
        <title>Extensive microbial diversity within the chicken gut microbiome revealed by metagenomics and culture.</title>
        <authorList>
            <person name="Gilroy R."/>
            <person name="Ravi A."/>
            <person name="Getino M."/>
            <person name="Pursley I."/>
            <person name="Horton D.L."/>
            <person name="Alikhan N.F."/>
            <person name="Baker D."/>
            <person name="Gharbi K."/>
            <person name="Hall N."/>
            <person name="Watson M."/>
            <person name="Adriaenssens E.M."/>
            <person name="Foster-Nyarko E."/>
            <person name="Jarju S."/>
            <person name="Secka A."/>
            <person name="Antonio M."/>
            <person name="Oren A."/>
            <person name="Chaudhuri R.R."/>
            <person name="La Ragione R."/>
            <person name="Hildebrand F."/>
            <person name="Pallen M.J."/>
        </authorList>
    </citation>
    <scope>NUCLEOTIDE SEQUENCE</scope>
    <source>
        <strain evidence="9">ChiGjej1B1-2707</strain>
    </source>
</reference>
<dbReference type="EMBL" id="DVGB01000080">
    <property type="protein sequence ID" value="HIR01903.1"/>
    <property type="molecule type" value="Genomic_DNA"/>
</dbReference>